<dbReference type="InterPro" id="IPR037523">
    <property type="entry name" value="VOC_core"/>
</dbReference>
<dbReference type="InterPro" id="IPR029068">
    <property type="entry name" value="Glyas_Bleomycin-R_OHBP_Dase"/>
</dbReference>
<evidence type="ECO:0000259" key="1">
    <source>
        <dbReference type="PROSITE" id="PS51819"/>
    </source>
</evidence>
<reference evidence="3" key="1">
    <citation type="journal article" date="2019" name="Int. J. Syst. Evol. Microbiol.">
        <title>The Global Catalogue of Microorganisms (GCM) 10K type strain sequencing project: providing services to taxonomists for standard genome sequencing and annotation.</title>
        <authorList>
            <consortium name="The Broad Institute Genomics Platform"/>
            <consortium name="The Broad Institute Genome Sequencing Center for Infectious Disease"/>
            <person name="Wu L."/>
            <person name="Ma J."/>
        </authorList>
    </citation>
    <scope>NUCLEOTIDE SEQUENCE [LARGE SCALE GENOMIC DNA]</scope>
    <source>
        <strain evidence="3">NBRC 110633</strain>
    </source>
</reference>
<dbReference type="SUPFAM" id="SSF54593">
    <property type="entry name" value="Glyoxalase/Bleomycin resistance protein/Dihydroxybiphenyl dioxygenase"/>
    <property type="match status" value="1"/>
</dbReference>
<dbReference type="PIRSF" id="PIRSF039020">
    <property type="entry name" value="EhpR"/>
    <property type="match status" value="1"/>
</dbReference>
<dbReference type="Gene3D" id="3.30.720.120">
    <property type="match status" value="1"/>
</dbReference>
<name>A0ABQ5Y388_9VIBR</name>
<evidence type="ECO:0000313" key="2">
    <source>
        <dbReference type="EMBL" id="GLR04082.1"/>
    </source>
</evidence>
<dbReference type="PROSITE" id="PS51819">
    <property type="entry name" value="VOC"/>
    <property type="match status" value="1"/>
</dbReference>
<organism evidence="2 3">
    <name type="scientific">Vibrio hyugaensis</name>
    <dbReference type="NCBI Taxonomy" id="1534743"/>
    <lineage>
        <taxon>Bacteria</taxon>
        <taxon>Pseudomonadati</taxon>
        <taxon>Pseudomonadota</taxon>
        <taxon>Gammaproteobacteria</taxon>
        <taxon>Vibrionales</taxon>
        <taxon>Vibrionaceae</taxon>
        <taxon>Vibrio</taxon>
    </lineage>
</organism>
<gene>
    <name evidence="2" type="ORF">GCM10007906_16690</name>
</gene>
<evidence type="ECO:0000313" key="3">
    <source>
        <dbReference type="Proteomes" id="UP001156669"/>
    </source>
</evidence>
<feature type="domain" description="VOC" evidence="1">
    <location>
        <begin position="3"/>
        <end position="120"/>
    </location>
</feature>
<dbReference type="Gene3D" id="3.30.720.110">
    <property type="match status" value="1"/>
</dbReference>
<dbReference type="Pfam" id="PF00903">
    <property type="entry name" value="Glyoxalase"/>
    <property type="match status" value="1"/>
</dbReference>
<dbReference type="InterPro" id="IPR004360">
    <property type="entry name" value="Glyas_Fos-R_dOase_dom"/>
</dbReference>
<dbReference type="EMBL" id="BSOE01000024">
    <property type="protein sequence ID" value="GLR04082.1"/>
    <property type="molecule type" value="Genomic_DNA"/>
</dbReference>
<dbReference type="Proteomes" id="UP001156669">
    <property type="component" value="Unassembled WGS sequence"/>
</dbReference>
<keyword evidence="3" id="KW-1185">Reference proteome</keyword>
<comment type="caution">
    <text evidence="2">The sequence shown here is derived from an EMBL/GenBank/DDBJ whole genome shotgun (WGS) entry which is preliminary data.</text>
</comment>
<sequence>MFTIDSFVLHVTDINASKDFYAQTFQCEPKVLSPTFVALDFASNVSITLKQSSALTLSSDVTDGGTELSIPVADKSTFDARFEEWRAQGVEFAQQPEESVFGWNFVTLDPDGHRVRVFTHQ</sequence>
<dbReference type="InterPro" id="IPR026275">
    <property type="entry name" value="Glyoxalase/dOase/EhpR"/>
</dbReference>
<dbReference type="RefSeq" id="WP_045402887.1">
    <property type="nucleotide sequence ID" value="NZ_BBLD01000056.1"/>
</dbReference>
<accession>A0ABQ5Y388</accession>
<proteinExistence type="predicted"/>
<protein>
    <submittedName>
        <fullName evidence="2">Glyoxalase</fullName>
    </submittedName>
</protein>